<reference evidence="2 3" key="1">
    <citation type="submission" date="2018-12" db="EMBL/GenBank/DDBJ databases">
        <title>The Batch Genome Submission of Enterobacter spp. strains.</title>
        <authorList>
            <person name="Wei L."/>
            <person name="Wu W."/>
            <person name="Lin J."/>
            <person name="Zhang X."/>
            <person name="Feng Y."/>
            <person name="Zong Z."/>
        </authorList>
    </citation>
    <scope>NUCLEOTIDE SEQUENCE [LARGE SCALE GENOMIC DNA]</scope>
    <source>
        <strain evidence="2 3">WCHEM090044</strain>
    </source>
</reference>
<protein>
    <submittedName>
        <fullName evidence="2">ParA family protein</fullName>
    </submittedName>
</protein>
<dbReference type="Pfam" id="PF13614">
    <property type="entry name" value="AAA_31"/>
    <property type="match status" value="1"/>
</dbReference>
<dbReference type="InterPro" id="IPR027417">
    <property type="entry name" value="P-loop_NTPase"/>
</dbReference>
<feature type="domain" description="AAA" evidence="1">
    <location>
        <begin position="14"/>
        <end position="177"/>
    </location>
</feature>
<name>A0ABY0AMX3_9ENTR</name>
<keyword evidence="3" id="KW-1185">Reference proteome</keyword>
<comment type="caution">
    <text evidence="2">The sequence shown here is derived from an EMBL/GenBank/DDBJ whole genome shotgun (WGS) entry which is preliminary data.</text>
</comment>
<dbReference type="PANTHER" id="PTHR13696:SF99">
    <property type="entry name" value="COBYRINIC ACID AC-DIAMIDE SYNTHASE"/>
    <property type="match status" value="1"/>
</dbReference>
<accession>A0ABY0AMX3</accession>
<organism evidence="2 3">
    <name type="scientific">Enterobacter quasimori</name>
    <dbReference type="NCBI Taxonomy" id="2838947"/>
    <lineage>
        <taxon>Bacteria</taxon>
        <taxon>Pseudomonadati</taxon>
        <taxon>Pseudomonadota</taxon>
        <taxon>Gammaproteobacteria</taxon>
        <taxon>Enterobacterales</taxon>
        <taxon>Enterobacteriaceae</taxon>
        <taxon>Enterobacter</taxon>
    </lineage>
</organism>
<evidence type="ECO:0000259" key="1">
    <source>
        <dbReference type="Pfam" id="PF13614"/>
    </source>
</evidence>
<dbReference type="InterPro" id="IPR050678">
    <property type="entry name" value="DNA_Partitioning_ATPase"/>
</dbReference>
<dbReference type="EMBL" id="RXRX01000018">
    <property type="protein sequence ID" value="RTN18999.1"/>
    <property type="molecule type" value="Genomic_DNA"/>
</dbReference>
<gene>
    <name evidence="2" type="ORF">EKN94_20715</name>
</gene>
<dbReference type="SUPFAM" id="SSF52540">
    <property type="entry name" value="P-loop containing nucleoside triphosphate hydrolases"/>
    <property type="match status" value="1"/>
</dbReference>
<dbReference type="PIRSF" id="PIRSF009320">
    <property type="entry name" value="Nuc_binding_HP_1000"/>
    <property type="match status" value="1"/>
</dbReference>
<evidence type="ECO:0000313" key="3">
    <source>
        <dbReference type="Proteomes" id="UP000278241"/>
    </source>
</evidence>
<dbReference type="Proteomes" id="UP000278241">
    <property type="component" value="Unassembled WGS sequence"/>
</dbReference>
<evidence type="ECO:0000313" key="2">
    <source>
        <dbReference type="EMBL" id="RTN18999.1"/>
    </source>
</evidence>
<dbReference type="CDD" id="cd02042">
    <property type="entry name" value="ParAB_family"/>
    <property type="match status" value="1"/>
</dbReference>
<dbReference type="Gene3D" id="3.40.50.300">
    <property type="entry name" value="P-loop containing nucleotide triphosphate hydrolases"/>
    <property type="match status" value="1"/>
</dbReference>
<proteinExistence type="predicted"/>
<dbReference type="PANTHER" id="PTHR13696">
    <property type="entry name" value="P-LOOP CONTAINING NUCLEOSIDE TRIPHOSPHATE HYDROLASE"/>
    <property type="match status" value="1"/>
</dbReference>
<sequence>MPMPRNLIGGGLIMAVITVAEQKGGIGKTTLAVGIAQYLSEIEHKSVLFVPLDNQGRTAKRVFNLKDNLRVLNGMFFNEPYDIQQVNENLSSLYSDRTIHNLDRAEIENSFNFAQEIKKLKTQYDYIVIDTPPGLSSRITAAVLAADHIVVPLECTTEAIEGMVELRDTIRKLTRYNPRAKINSLVVNKFNNTQEQREIYDFLAERFGDILIDVVIPDVQPIKTAGAAGRAIWHQARNGNHRKAAKIVKSVISRIVEKVN</sequence>
<dbReference type="InterPro" id="IPR025669">
    <property type="entry name" value="AAA_dom"/>
</dbReference>